<dbReference type="GO" id="GO:0005739">
    <property type="term" value="C:mitochondrion"/>
    <property type="evidence" value="ECO:0007669"/>
    <property type="project" value="TreeGrafter"/>
</dbReference>
<evidence type="ECO:0000256" key="4">
    <source>
        <dbReference type="ARBA" id="ARBA00022898"/>
    </source>
</evidence>
<comment type="cofactor">
    <cofactor evidence="1">
        <name>pyridoxal 5'-phosphate</name>
        <dbReference type="ChEBI" id="CHEBI:597326"/>
    </cofactor>
</comment>
<keyword evidence="7" id="KW-1185">Reference proteome</keyword>
<dbReference type="SUPFAM" id="SSF56752">
    <property type="entry name" value="D-aminoacid aminotransferase-like PLP-dependent enzymes"/>
    <property type="match status" value="1"/>
</dbReference>
<evidence type="ECO:0000256" key="5">
    <source>
        <dbReference type="SAM" id="MobiDB-lite"/>
    </source>
</evidence>
<evidence type="ECO:0000313" key="7">
    <source>
        <dbReference type="Proteomes" id="UP000010556"/>
    </source>
</evidence>
<dbReference type="GO" id="GO:0004084">
    <property type="term" value="F:branched-chain-amino-acid transaminase activity"/>
    <property type="evidence" value="ECO:0007669"/>
    <property type="project" value="UniProtKB-EC"/>
</dbReference>
<sequence length="249" mass="26837">MGADSALPRGGPPRAREGLGLLQEPLLLPAGQGRGRLGQATRPVREPRAWKEPVGGASQAKEAAKGCPPSVLPHHLPSVPTPRFGPENFSLPLGFWVAPEDMPPPASSLQVVADGRIPRSPFFSQAADLQLEMTQKPHKKPDPSETLVFGKTFTDHMLMVEWSEKKGWSHPRIQPFHSLTLHPACSALHYSLQVAWPPALVPVALSSPPSRGVCRRVHLPGPASCPPFPRLRRLLSEAPHVPGPVLADG</sequence>
<dbReference type="GO" id="GO:0009098">
    <property type="term" value="P:L-leucine biosynthetic process"/>
    <property type="evidence" value="ECO:0007669"/>
    <property type="project" value="TreeGrafter"/>
</dbReference>
<reference evidence="7" key="1">
    <citation type="journal article" date="2013" name="Science">
        <title>Comparative analysis of bat genomes provides insight into the evolution of flight and immunity.</title>
        <authorList>
            <person name="Zhang G."/>
            <person name="Cowled C."/>
            <person name="Shi Z."/>
            <person name="Huang Z."/>
            <person name="Bishop-Lilly K.A."/>
            <person name="Fang X."/>
            <person name="Wynne J.W."/>
            <person name="Xiong Z."/>
            <person name="Baker M.L."/>
            <person name="Zhao W."/>
            <person name="Tachedjian M."/>
            <person name="Zhu Y."/>
            <person name="Zhou P."/>
            <person name="Jiang X."/>
            <person name="Ng J."/>
            <person name="Yang L."/>
            <person name="Wu L."/>
            <person name="Xiao J."/>
            <person name="Feng Y."/>
            <person name="Chen Y."/>
            <person name="Sun X."/>
            <person name="Zhang Y."/>
            <person name="Marsh G.A."/>
            <person name="Crameri G."/>
            <person name="Broder C.C."/>
            <person name="Frey K.G."/>
            <person name="Wang L.F."/>
            <person name="Wang J."/>
        </authorList>
    </citation>
    <scope>NUCLEOTIDE SEQUENCE [LARGE SCALE GENOMIC DNA]</scope>
</reference>
<evidence type="ECO:0000256" key="2">
    <source>
        <dbReference type="ARBA" id="ARBA00009320"/>
    </source>
</evidence>
<dbReference type="Proteomes" id="UP000010556">
    <property type="component" value="Unassembled WGS sequence"/>
</dbReference>
<dbReference type="PANTHER" id="PTHR11825">
    <property type="entry name" value="SUBGROUP IIII AMINOTRANSFERASE"/>
    <property type="match status" value="1"/>
</dbReference>
<proteinExistence type="inferred from homology"/>
<keyword evidence="4" id="KW-0663">Pyridoxal phosphate</keyword>
<comment type="similarity">
    <text evidence="2">Belongs to the class-IV pyridoxal-phosphate-dependent aminotransferase family.</text>
</comment>
<evidence type="ECO:0000313" key="6">
    <source>
        <dbReference type="EMBL" id="ELK25497.1"/>
    </source>
</evidence>
<name>L5LH41_MYODS</name>
<feature type="compositionally biased region" description="Low complexity" evidence="5">
    <location>
        <begin position="18"/>
        <end position="31"/>
    </location>
</feature>
<dbReference type="PANTHER" id="PTHR11825:SF39">
    <property type="entry name" value="BRANCHED-CHAIN-AMINO-ACID AMINOTRANSFERASE, MITOCHONDRIAL"/>
    <property type="match status" value="1"/>
</dbReference>
<dbReference type="Gene3D" id="3.30.470.10">
    <property type="match status" value="1"/>
</dbReference>
<dbReference type="InterPro" id="IPR005786">
    <property type="entry name" value="B_amino_transII"/>
</dbReference>
<dbReference type="AlphaFoldDB" id="L5LH41"/>
<dbReference type="InterPro" id="IPR043131">
    <property type="entry name" value="BCAT-like_N"/>
</dbReference>
<accession>L5LH41</accession>
<evidence type="ECO:0000256" key="1">
    <source>
        <dbReference type="ARBA" id="ARBA00001933"/>
    </source>
</evidence>
<dbReference type="EMBL" id="KB111838">
    <property type="protein sequence ID" value="ELK25497.1"/>
    <property type="molecule type" value="Genomic_DNA"/>
</dbReference>
<dbReference type="EC" id="2.6.1.42" evidence="3"/>
<keyword evidence="6" id="KW-0808">Transferase</keyword>
<feature type="region of interest" description="Disordered" evidence="5">
    <location>
        <begin position="1"/>
        <end position="69"/>
    </location>
</feature>
<organism evidence="6 7">
    <name type="scientific">Myotis davidii</name>
    <name type="common">David's myotis</name>
    <dbReference type="NCBI Taxonomy" id="225400"/>
    <lineage>
        <taxon>Eukaryota</taxon>
        <taxon>Metazoa</taxon>
        <taxon>Chordata</taxon>
        <taxon>Craniata</taxon>
        <taxon>Vertebrata</taxon>
        <taxon>Euteleostomi</taxon>
        <taxon>Mammalia</taxon>
        <taxon>Eutheria</taxon>
        <taxon>Laurasiatheria</taxon>
        <taxon>Chiroptera</taxon>
        <taxon>Yangochiroptera</taxon>
        <taxon>Vespertilionidae</taxon>
        <taxon>Myotis</taxon>
    </lineage>
</organism>
<keyword evidence="6" id="KW-0032">Aminotransferase</keyword>
<protein>
    <recommendedName>
        <fullName evidence="3">branched-chain-amino-acid transaminase</fullName>
        <ecNumber evidence="3">2.6.1.42</ecNumber>
    </recommendedName>
</protein>
<evidence type="ECO:0000256" key="3">
    <source>
        <dbReference type="ARBA" id="ARBA00013053"/>
    </source>
</evidence>
<gene>
    <name evidence="6" type="ORF">MDA_GLEAN10005944</name>
</gene>
<dbReference type="GO" id="GO:0009099">
    <property type="term" value="P:L-valine biosynthetic process"/>
    <property type="evidence" value="ECO:0007669"/>
    <property type="project" value="TreeGrafter"/>
</dbReference>
<dbReference type="InterPro" id="IPR036038">
    <property type="entry name" value="Aminotransferase-like"/>
</dbReference>